<keyword evidence="3" id="KW-1185">Reference proteome</keyword>
<evidence type="ECO:0000313" key="2">
    <source>
        <dbReference type="EMBL" id="EAY19780.1"/>
    </source>
</evidence>
<sequence length="301" mass="35322">MKYLDDLKSELDYFMKEESRDRDKMIEIIRKDLIGMLKNSENFSSLTEKIQLKKTKIQYRTMMWNILLGLGKIDEHDADKYITAYHYLSNSDQRKLLEELQRISKAQKEQKNKTDFQSYCSFLVLFSGFLSHSGATYPLHQPLLTFGQILLQNYSYPLAFFSFKQFVEYYAPHCYPKKGGKNDDKEAPKLAVQIAYEYEPQLVAKFKRHNPEYSFSFNHVNSFFTQMKPVDQVSIIFDFIFAFGAFMVIFIEAGWLYINSDIKDNTEAYNLPDAAAVIKKGIEILKKTKPELIEKAQSFYK</sequence>
<dbReference type="AlphaFoldDB" id="A2DIH6"/>
<reference evidence="2" key="2">
    <citation type="journal article" date="2007" name="Science">
        <title>Draft genome sequence of the sexually transmitted pathogen Trichomonas vaginalis.</title>
        <authorList>
            <person name="Carlton J.M."/>
            <person name="Hirt R.P."/>
            <person name="Silva J.C."/>
            <person name="Delcher A.L."/>
            <person name="Schatz M."/>
            <person name="Zhao Q."/>
            <person name="Wortman J.R."/>
            <person name="Bidwell S.L."/>
            <person name="Alsmark U.C.M."/>
            <person name="Besteiro S."/>
            <person name="Sicheritz-Ponten T."/>
            <person name="Noel C.J."/>
            <person name="Dacks J.B."/>
            <person name="Foster P.G."/>
            <person name="Simillion C."/>
            <person name="Van de Peer Y."/>
            <person name="Miranda-Saavedra D."/>
            <person name="Barton G.J."/>
            <person name="Westrop G.D."/>
            <person name="Mueller S."/>
            <person name="Dessi D."/>
            <person name="Fiori P.L."/>
            <person name="Ren Q."/>
            <person name="Paulsen I."/>
            <person name="Zhang H."/>
            <person name="Bastida-Corcuera F.D."/>
            <person name="Simoes-Barbosa A."/>
            <person name="Brown M.T."/>
            <person name="Hayes R.D."/>
            <person name="Mukherjee M."/>
            <person name="Okumura C.Y."/>
            <person name="Schneider R."/>
            <person name="Smith A.J."/>
            <person name="Vanacova S."/>
            <person name="Villalvazo M."/>
            <person name="Haas B.J."/>
            <person name="Pertea M."/>
            <person name="Feldblyum T.V."/>
            <person name="Utterback T.R."/>
            <person name="Shu C.L."/>
            <person name="Osoegawa K."/>
            <person name="de Jong P.J."/>
            <person name="Hrdy I."/>
            <person name="Horvathova L."/>
            <person name="Zubacova Z."/>
            <person name="Dolezal P."/>
            <person name="Malik S.B."/>
            <person name="Logsdon J.M. Jr."/>
            <person name="Henze K."/>
            <person name="Gupta A."/>
            <person name="Wang C.C."/>
            <person name="Dunne R.L."/>
            <person name="Upcroft J.A."/>
            <person name="Upcroft P."/>
            <person name="White O."/>
            <person name="Salzberg S.L."/>
            <person name="Tang P."/>
            <person name="Chiu C.-H."/>
            <person name="Lee Y.-S."/>
            <person name="Embley T.M."/>
            <person name="Coombs G.H."/>
            <person name="Mottram J.C."/>
            <person name="Tachezy J."/>
            <person name="Fraser-Liggett C.M."/>
            <person name="Johnson P.J."/>
        </authorList>
    </citation>
    <scope>NUCLEOTIDE SEQUENCE [LARGE SCALE GENOMIC DNA]</scope>
    <source>
        <strain evidence="2">G3</strain>
    </source>
</reference>
<name>A2DIH6_TRIV3</name>
<keyword evidence="1" id="KW-1133">Transmembrane helix</keyword>
<dbReference type="InParanoid" id="A2DIH6"/>
<dbReference type="VEuPathDB" id="TrichDB:TVAG_178240"/>
<dbReference type="KEGG" id="tva:5465310"/>
<accession>A2DIH6</accession>
<dbReference type="RefSeq" id="XP_001580766.1">
    <property type="nucleotide sequence ID" value="XM_001580716.1"/>
</dbReference>
<keyword evidence="1" id="KW-0472">Membrane</keyword>
<protein>
    <submittedName>
        <fullName evidence="2">Uncharacterized protein</fullName>
    </submittedName>
</protein>
<keyword evidence="1" id="KW-0812">Transmembrane</keyword>
<gene>
    <name evidence="2" type="ORF">TVAG_178240</name>
</gene>
<organism evidence="2 3">
    <name type="scientific">Trichomonas vaginalis (strain ATCC PRA-98 / G3)</name>
    <dbReference type="NCBI Taxonomy" id="412133"/>
    <lineage>
        <taxon>Eukaryota</taxon>
        <taxon>Metamonada</taxon>
        <taxon>Parabasalia</taxon>
        <taxon>Trichomonadida</taxon>
        <taxon>Trichomonadidae</taxon>
        <taxon>Trichomonas</taxon>
    </lineage>
</organism>
<dbReference type="VEuPathDB" id="TrichDB:TVAGG3_0600640"/>
<evidence type="ECO:0000313" key="3">
    <source>
        <dbReference type="Proteomes" id="UP000001542"/>
    </source>
</evidence>
<evidence type="ECO:0000256" key="1">
    <source>
        <dbReference type="SAM" id="Phobius"/>
    </source>
</evidence>
<dbReference type="Gene3D" id="1.10.472.80">
    <property type="entry name" value="Ypt/Rab-GAP domain of gyp1p, domain 3"/>
    <property type="match status" value="1"/>
</dbReference>
<reference evidence="2" key="1">
    <citation type="submission" date="2006-10" db="EMBL/GenBank/DDBJ databases">
        <authorList>
            <person name="Amadeo P."/>
            <person name="Zhao Q."/>
            <person name="Wortman J."/>
            <person name="Fraser-Liggett C."/>
            <person name="Carlton J."/>
        </authorList>
    </citation>
    <scope>NUCLEOTIDE SEQUENCE</scope>
    <source>
        <strain evidence="2">G3</strain>
    </source>
</reference>
<proteinExistence type="predicted"/>
<dbReference type="OMA" id="PANQVIM"/>
<dbReference type="EMBL" id="DS113204">
    <property type="protein sequence ID" value="EAY19780.1"/>
    <property type="molecule type" value="Genomic_DNA"/>
</dbReference>
<feature type="transmembrane region" description="Helical" evidence="1">
    <location>
        <begin position="235"/>
        <end position="258"/>
    </location>
</feature>
<dbReference type="Proteomes" id="UP000001542">
    <property type="component" value="Unassembled WGS sequence"/>
</dbReference>